<evidence type="ECO:0000313" key="1">
    <source>
        <dbReference type="EMBL" id="BDG01194.1"/>
    </source>
</evidence>
<evidence type="ECO:0000313" key="2">
    <source>
        <dbReference type="Proteomes" id="UP001162891"/>
    </source>
</evidence>
<protein>
    <submittedName>
        <fullName evidence="1">Uncharacterized protein</fullName>
    </submittedName>
</protein>
<gene>
    <name evidence="1" type="ORF">AMOR_01900</name>
</gene>
<organism evidence="1 2">
    <name type="scientific">Anaeromyxobacter oryzae</name>
    <dbReference type="NCBI Taxonomy" id="2918170"/>
    <lineage>
        <taxon>Bacteria</taxon>
        <taxon>Pseudomonadati</taxon>
        <taxon>Myxococcota</taxon>
        <taxon>Myxococcia</taxon>
        <taxon>Myxococcales</taxon>
        <taxon>Cystobacterineae</taxon>
        <taxon>Anaeromyxobacteraceae</taxon>
        <taxon>Anaeromyxobacter</taxon>
    </lineage>
</organism>
<proteinExistence type="predicted"/>
<reference evidence="2" key="1">
    <citation type="journal article" date="2022" name="Int. J. Syst. Evol. Microbiol.">
        <title>Anaeromyxobacter oryzae sp. nov., Anaeromyxobacter diazotrophicus sp. nov. and Anaeromyxobacter paludicola sp. nov., isolated from paddy soils.</title>
        <authorList>
            <person name="Itoh H."/>
            <person name="Xu Z."/>
            <person name="Mise K."/>
            <person name="Masuda Y."/>
            <person name="Ushijima N."/>
            <person name="Hayakawa C."/>
            <person name="Shiratori Y."/>
            <person name="Senoo K."/>
        </authorList>
    </citation>
    <scope>NUCLEOTIDE SEQUENCE [LARGE SCALE GENOMIC DNA]</scope>
    <source>
        <strain evidence="2">Red232</strain>
    </source>
</reference>
<dbReference type="RefSeq" id="WP_248357587.1">
    <property type="nucleotide sequence ID" value="NZ_AP025591.1"/>
</dbReference>
<name>A0ABM7WP10_9BACT</name>
<dbReference type="Proteomes" id="UP001162891">
    <property type="component" value="Chromosome"/>
</dbReference>
<sequence length="74" mass="8243">MQAPVQRQCSHVSTCELFPKFGLRGSLRVWQVFYCLGNFEGCARYRLSCEGRAVPASLLPNGRELNIDALVGKP</sequence>
<dbReference type="EMBL" id="AP025591">
    <property type="protein sequence ID" value="BDG01194.1"/>
    <property type="molecule type" value="Genomic_DNA"/>
</dbReference>
<keyword evidence="2" id="KW-1185">Reference proteome</keyword>
<accession>A0ABM7WP10</accession>